<dbReference type="InParanoid" id="E9H1L8"/>
<dbReference type="EMBL" id="GL732583">
    <property type="protein sequence ID" value="EFX74377.1"/>
    <property type="molecule type" value="Genomic_DNA"/>
</dbReference>
<gene>
    <name evidence="1" type="ORF">DAPPUDRAFT_324334</name>
</gene>
<dbReference type="Proteomes" id="UP000000305">
    <property type="component" value="Unassembled WGS sequence"/>
</dbReference>
<sequence length="62" mass="6956">MTSGGQTNFYAERLGNHAVHHVEKLSNILRVQWCLLIKGTEAIQSRASFQSCRLHGSHLPLL</sequence>
<name>E9H1L8_DAPPU</name>
<accession>E9H1L8</accession>
<evidence type="ECO:0000313" key="2">
    <source>
        <dbReference type="Proteomes" id="UP000000305"/>
    </source>
</evidence>
<dbReference type="KEGG" id="dpx:DAPPUDRAFT_324334"/>
<evidence type="ECO:0000313" key="1">
    <source>
        <dbReference type="EMBL" id="EFX74377.1"/>
    </source>
</evidence>
<dbReference type="AlphaFoldDB" id="E9H1L8"/>
<proteinExistence type="predicted"/>
<dbReference type="HOGENOM" id="CLU_2906342_0_0_1"/>
<dbReference type="OrthoDB" id="10448942at2759"/>
<reference evidence="1 2" key="1">
    <citation type="journal article" date="2011" name="Science">
        <title>The ecoresponsive genome of Daphnia pulex.</title>
        <authorList>
            <person name="Colbourne J.K."/>
            <person name="Pfrender M.E."/>
            <person name="Gilbert D."/>
            <person name="Thomas W.K."/>
            <person name="Tucker A."/>
            <person name="Oakley T.H."/>
            <person name="Tokishita S."/>
            <person name="Aerts A."/>
            <person name="Arnold G.J."/>
            <person name="Basu M.K."/>
            <person name="Bauer D.J."/>
            <person name="Caceres C.E."/>
            <person name="Carmel L."/>
            <person name="Casola C."/>
            <person name="Choi J.H."/>
            <person name="Detter J.C."/>
            <person name="Dong Q."/>
            <person name="Dusheyko S."/>
            <person name="Eads B.D."/>
            <person name="Frohlich T."/>
            <person name="Geiler-Samerotte K.A."/>
            <person name="Gerlach D."/>
            <person name="Hatcher P."/>
            <person name="Jogdeo S."/>
            <person name="Krijgsveld J."/>
            <person name="Kriventseva E.V."/>
            <person name="Kultz D."/>
            <person name="Laforsch C."/>
            <person name="Lindquist E."/>
            <person name="Lopez J."/>
            <person name="Manak J.R."/>
            <person name="Muller J."/>
            <person name="Pangilinan J."/>
            <person name="Patwardhan R.P."/>
            <person name="Pitluck S."/>
            <person name="Pritham E.J."/>
            <person name="Rechtsteiner A."/>
            <person name="Rho M."/>
            <person name="Rogozin I.B."/>
            <person name="Sakarya O."/>
            <person name="Salamov A."/>
            <person name="Schaack S."/>
            <person name="Shapiro H."/>
            <person name="Shiga Y."/>
            <person name="Skalitzky C."/>
            <person name="Smith Z."/>
            <person name="Souvorov A."/>
            <person name="Sung W."/>
            <person name="Tang Z."/>
            <person name="Tsuchiya D."/>
            <person name="Tu H."/>
            <person name="Vos H."/>
            <person name="Wang M."/>
            <person name="Wolf Y.I."/>
            <person name="Yamagata H."/>
            <person name="Yamada T."/>
            <person name="Ye Y."/>
            <person name="Shaw J.R."/>
            <person name="Andrews J."/>
            <person name="Crease T.J."/>
            <person name="Tang H."/>
            <person name="Lucas S.M."/>
            <person name="Robertson H.M."/>
            <person name="Bork P."/>
            <person name="Koonin E.V."/>
            <person name="Zdobnov E.M."/>
            <person name="Grigoriev I.V."/>
            <person name="Lynch M."/>
            <person name="Boore J.L."/>
        </authorList>
    </citation>
    <scope>NUCLEOTIDE SEQUENCE [LARGE SCALE GENOMIC DNA]</scope>
</reference>
<keyword evidence="2" id="KW-1185">Reference proteome</keyword>
<protein>
    <submittedName>
        <fullName evidence="1">Uncharacterized protein</fullName>
    </submittedName>
</protein>
<organism evidence="1 2">
    <name type="scientific">Daphnia pulex</name>
    <name type="common">Water flea</name>
    <dbReference type="NCBI Taxonomy" id="6669"/>
    <lineage>
        <taxon>Eukaryota</taxon>
        <taxon>Metazoa</taxon>
        <taxon>Ecdysozoa</taxon>
        <taxon>Arthropoda</taxon>
        <taxon>Crustacea</taxon>
        <taxon>Branchiopoda</taxon>
        <taxon>Diplostraca</taxon>
        <taxon>Cladocera</taxon>
        <taxon>Anomopoda</taxon>
        <taxon>Daphniidae</taxon>
        <taxon>Daphnia</taxon>
    </lineage>
</organism>